<dbReference type="EMBL" id="KM065745">
    <property type="protein sequence ID" value="AIH15825.1"/>
    <property type="molecule type" value="Genomic_DNA"/>
</dbReference>
<proteinExistence type="predicted"/>
<reference evidence="1" key="1">
    <citation type="journal article" date="2015" name="Appl. Environ. Microbiol.">
        <title>Molecular mechanism of nicotine degradation by a newly isolated strain, Ochrobactrum sp. strain SJY1.</title>
        <authorList>
            <person name="Yu H."/>
            <person name="Tang H."/>
            <person name="Zhu X."/>
            <person name="Li Y."/>
            <person name="Xu P."/>
        </authorList>
    </citation>
    <scope>NUCLEOTIDE SEQUENCE</scope>
    <source>
        <strain evidence="1">SJY1</strain>
    </source>
</reference>
<organism evidence="1">
    <name type="scientific">Ochrobactrum sp. SJY1</name>
    <dbReference type="NCBI Taxonomy" id="1526653"/>
    <lineage>
        <taxon>Bacteria</taxon>
        <taxon>Pseudomonadati</taxon>
        <taxon>Pseudomonadota</taxon>
        <taxon>Alphaproteobacteria</taxon>
        <taxon>Hyphomicrobiales</taxon>
        <taxon>Brucellaceae</taxon>
        <taxon>Brucella/Ochrobactrum group</taxon>
        <taxon>Ochrobactrum</taxon>
    </lineage>
</organism>
<evidence type="ECO:0000313" key="1">
    <source>
        <dbReference type="EMBL" id="AIH15825.1"/>
    </source>
</evidence>
<protein>
    <submittedName>
        <fullName evidence="1">Uncharacterized protein</fullName>
    </submittedName>
</protein>
<sequence>MKVCHWRGDYASGVIVEACHALFRFIHSPQRTDGQPLLASCLAGSAAQDPL</sequence>
<name>A0A075XAK0_9HYPH</name>
<accession>A0A075XAK0</accession>
<dbReference type="AlphaFoldDB" id="A0A075XAK0"/>